<dbReference type="PANTHER" id="PTHR38785">
    <property type="entry name" value="HOMOLOG OF VIRK"/>
    <property type="match status" value="1"/>
</dbReference>
<sequence>MRPCGVDIRVPRRCELKRCRARRYSAHATWPGTFFTLLPNFLQVSLLMTSSLAATLVLVAAAFVPGPFMKVQNRSWLMTSISEIRHLLSRSIPGRTPHDLFRRARVLMYALLNPFAARIWLKALSTNTLLADIAARNRRFLERPFHCFAQADMRANERAELLCGHFRVVRELFGEDLVRRLYLNSEHVTLASSGRYALVVSEPVRCWREGLLTVAWRDVFEHVDLAWATISFERHAGSGKRSALIGGLQGPAGADRERVREATRACHGLRPKAAVIEAVSELCRMARIDALTGVTKKTHVSAATAIQFGADYDGFWREQGGVEVDGRFVLPLRPYHRDVSEVPSKRRAEFRRRQTLIADLLEQLDRAVDEALTADLKLPHLGHAHATADDHLLELAAALATDYCEAEPA</sequence>
<keyword evidence="1" id="KW-0472">Membrane</keyword>
<keyword evidence="1" id="KW-1133">Transmembrane helix</keyword>
<evidence type="ECO:0000256" key="1">
    <source>
        <dbReference type="SAM" id="Phobius"/>
    </source>
</evidence>
<dbReference type="Pfam" id="PF04393">
    <property type="entry name" value="DUF535"/>
    <property type="match status" value="1"/>
</dbReference>
<protein>
    <submittedName>
        <fullName evidence="2">DUF535 domain-containing protein</fullName>
    </submittedName>
</protein>
<keyword evidence="3" id="KW-1185">Reference proteome</keyword>
<proteinExistence type="predicted"/>
<dbReference type="Proteomes" id="UP000295722">
    <property type="component" value="Unassembled WGS sequence"/>
</dbReference>
<dbReference type="OrthoDB" id="1238765at2"/>
<comment type="caution">
    <text evidence="2">The sequence shown here is derived from an EMBL/GenBank/DDBJ whole genome shotgun (WGS) entry which is preliminary data.</text>
</comment>
<name>A0A4R5MDL0_9BURK</name>
<dbReference type="AlphaFoldDB" id="A0A4R5MDL0"/>
<dbReference type="PANTHER" id="PTHR38785:SF1">
    <property type="entry name" value="HOMOLOG OF VIRK"/>
    <property type="match status" value="1"/>
</dbReference>
<evidence type="ECO:0000313" key="2">
    <source>
        <dbReference type="EMBL" id="TDG25186.1"/>
    </source>
</evidence>
<gene>
    <name evidence="2" type="ORF">EYW47_04860</name>
</gene>
<dbReference type="InterPro" id="IPR007488">
    <property type="entry name" value="DUF535"/>
</dbReference>
<reference evidence="2 3" key="1">
    <citation type="submission" date="2019-03" db="EMBL/GenBank/DDBJ databases">
        <title>Paraburkholderia sp. 4M-K11, isolated from subtropical forest soil.</title>
        <authorList>
            <person name="Gao Z.-H."/>
            <person name="Qiu L.-H."/>
        </authorList>
    </citation>
    <scope>NUCLEOTIDE SEQUENCE [LARGE SCALE GENOMIC DNA]</scope>
    <source>
        <strain evidence="2 3">4M-K11</strain>
    </source>
</reference>
<dbReference type="EMBL" id="SMRP01000002">
    <property type="protein sequence ID" value="TDG25186.1"/>
    <property type="molecule type" value="Genomic_DNA"/>
</dbReference>
<accession>A0A4R5MDL0</accession>
<evidence type="ECO:0000313" key="3">
    <source>
        <dbReference type="Proteomes" id="UP000295722"/>
    </source>
</evidence>
<keyword evidence="1" id="KW-0812">Transmembrane</keyword>
<organism evidence="2 3">
    <name type="scientific">Paraburkholderia silviterrae</name>
    <dbReference type="NCBI Taxonomy" id="2528715"/>
    <lineage>
        <taxon>Bacteria</taxon>
        <taxon>Pseudomonadati</taxon>
        <taxon>Pseudomonadota</taxon>
        <taxon>Betaproteobacteria</taxon>
        <taxon>Burkholderiales</taxon>
        <taxon>Burkholderiaceae</taxon>
        <taxon>Paraburkholderia</taxon>
    </lineage>
</organism>
<feature type="transmembrane region" description="Helical" evidence="1">
    <location>
        <begin position="41"/>
        <end position="64"/>
    </location>
</feature>
<dbReference type="GO" id="GO:0006974">
    <property type="term" value="P:DNA damage response"/>
    <property type="evidence" value="ECO:0007669"/>
    <property type="project" value="TreeGrafter"/>
</dbReference>